<comment type="caution">
    <text evidence="2">The sequence shown here is derived from an EMBL/GenBank/DDBJ whole genome shotgun (WGS) entry which is preliminary data.</text>
</comment>
<organism evidence="2 3">
    <name type="scientific">Eumeta variegata</name>
    <name type="common">Bagworm moth</name>
    <name type="synonym">Eumeta japonica</name>
    <dbReference type="NCBI Taxonomy" id="151549"/>
    <lineage>
        <taxon>Eukaryota</taxon>
        <taxon>Metazoa</taxon>
        <taxon>Ecdysozoa</taxon>
        <taxon>Arthropoda</taxon>
        <taxon>Hexapoda</taxon>
        <taxon>Insecta</taxon>
        <taxon>Pterygota</taxon>
        <taxon>Neoptera</taxon>
        <taxon>Endopterygota</taxon>
        <taxon>Lepidoptera</taxon>
        <taxon>Glossata</taxon>
        <taxon>Ditrysia</taxon>
        <taxon>Tineoidea</taxon>
        <taxon>Psychidae</taxon>
        <taxon>Oiketicinae</taxon>
        <taxon>Eumeta</taxon>
    </lineage>
</organism>
<reference evidence="2 3" key="1">
    <citation type="journal article" date="2019" name="Commun. Biol.">
        <title>The bagworm genome reveals a unique fibroin gene that provides high tensile strength.</title>
        <authorList>
            <person name="Kono N."/>
            <person name="Nakamura H."/>
            <person name="Ohtoshi R."/>
            <person name="Tomita M."/>
            <person name="Numata K."/>
            <person name="Arakawa K."/>
        </authorList>
    </citation>
    <scope>NUCLEOTIDE SEQUENCE [LARGE SCALE GENOMIC DNA]</scope>
</reference>
<keyword evidence="3" id="KW-1185">Reference proteome</keyword>
<name>A0A4C1XXD2_EUMVA</name>
<dbReference type="EMBL" id="BGZK01000972">
    <property type="protein sequence ID" value="GBP66939.1"/>
    <property type="molecule type" value="Genomic_DNA"/>
</dbReference>
<evidence type="ECO:0000313" key="2">
    <source>
        <dbReference type="EMBL" id="GBP66939.1"/>
    </source>
</evidence>
<feature type="region of interest" description="Disordered" evidence="1">
    <location>
        <begin position="187"/>
        <end position="207"/>
    </location>
</feature>
<evidence type="ECO:0000256" key="1">
    <source>
        <dbReference type="SAM" id="MobiDB-lite"/>
    </source>
</evidence>
<dbReference type="Proteomes" id="UP000299102">
    <property type="component" value="Unassembled WGS sequence"/>
</dbReference>
<proteinExistence type="predicted"/>
<gene>
    <name evidence="2" type="ORF">EVAR_40531_1</name>
</gene>
<protein>
    <submittedName>
        <fullName evidence="2">Uncharacterized protein</fullName>
    </submittedName>
</protein>
<evidence type="ECO:0000313" key="3">
    <source>
        <dbReference type="Proteomes" id="UP000299102"/>
    </source>
</evidence>
<dbReference type="AlphaFoldDB" id="A0A4C1XXD2"/>
<accession>A0A4C1XXD2</accession>
<sequence length="216" mass="23879">MGLFMNALTPSAVAYVNGVGKYEIYYIDNSLVRELELTQRSQENYSMKLLASGLANNLRPLVIDVSNVRAGGVTIYDDMDDNINIITQNIDMTVRQAELTSSTVTSVGVFCAAKCKMEDGTKIMQWMCETPIFGYPSGDKEFVVDTESGNPGIGAVLPQFKVDRRVVTTYSASPCLNRVKTRMGELHDGWNSRKNGNGDGNRDENRTRIETVWGAV</sequence>